<feature type="region of interest" description="Disordered" evidence="1">
    <location>
        <begin position="29"/>
        <end position="60"/>
    </location>
</feature>
<gene>
    <name evidence="2" type="ORF">GCM10023323_09890</name>
</gene>
<reference evidence="3" key="1">
    <citation type="journal article" date="2019" name="Int. J. Syst. Evol. Microbiol.">
        <title>The Global Catalogue of Microorganisms (GCM) 10K type strain sequencing project: providing services to taxonomists for standard genome sequencing and annotation.</title>
        <authorList>
            <consortium name="The Broad Institute Genomics Platform"/>
            <consortium name="The Broad Institute Genome Sequencing Center for Infectious Disease"/>
            <person name="Wu L."/>
            <person name="Ma J."/>
        </authorList>
    </citation>
    <scope>NUCLEOTIDE SEQUENCE [LARGE SCALE GENOMIC DNA]</scope>
    <source>
        <strain evidence="3">JCM 18306</strain>
    </source>
</reference>
<evidence type="ECO:0000313" key="2">
    <source>
        <dbReference type="EMBL" id="GAA5204878.1"/>
    </source>
</evidence>
<keyword evidence="3" id="KW-1185">Reference proteome</keyword>
<accession>A0ABP9SYU7</accession>
<evidence type="ECO:0000313" key="3">
    <source>
        <dbReference type="Proteomes" id="UP001499878"/>
    </source>
</evidence>
<proteinExistence type="predicted"/>
<comment type="caution">
    <text evidence="2">The sequence shown here is derived from an EMBL/GenBank/DDBJ whole genome shotgun (WGS) entry which is preliminary data.</text>
</comment>
<dbReference type="Proteomes" id="UP001499878">
    <property type="component" value="Unassembled WGS sequence"/>
</dbReference>
<protein>
    <submittedName>
        <fullName evidence="2">Uncharacterized protein</fullName>
    </submittedName>
</protein>
<name>A0ABP9SYU7_9ACTN</name>
<organism evidence="2 3">
    <name type="scientific">Streptomyces thinghirensis</name>
    <dbReference type="NCBI Taxonomy" id="551547"/>
    <lineage>
        <taxon>Bacteria</taxon>
        <taxon>Bacillati</taxon>
        <taxon>Actinomycetota</taxon>
        <taxon>Actinomycetes</taxon>
        <taxon>Kitasatosporales</taxon>
        <taxon>Streptomycetaceae</taxon>
        <taxon>Streptomyces</taxon>
    </lineage>
</organism>
<sequence length="60" mass="6346">MGHYEDTVRRKGGILLQADRTLSFAERLGGAGPPLARHPLHGLAARQPTDTGVDGPGRSN</sequence>
<dbReference type="EMBL" id="BAABJR010000002">
    <property type="protein sequence ID" value="GAA5204878.1"/>
    <property type="molecule type" value="Genomic_DNA"/>
</dbReference>
<evidence type="ECO:0000256" key="1">
    <source>
        <dbReference type="SAM" id="MobiDB-lite"/>
    </source>
</evidence>